<name>A0AAC8TF09_9BACT</name>
<dbReference type="EMBL" id="CP011509">
    <property type="protein sequence ID" value="AKJ03537.1"/>
    <property type="molecule type" value="Genomic_DNA"/>
</dbReference>
<feature type="signal peptide" evidence="1">
    <location>
        <begin position="1"/>
        <end position="21"/>
    </location>
</feature>
<accession>A0AAC8TF09</accession>
<reference evidence="2 4" key="1">
    <citation type="submission" date="2015-05" db="EMBL/GenBank/DDBJ databases">
        <title>Genome assembly of Archangium gephyra DSM 2261.</title>
        <authorList>
            <person name="Sharma G."/>
            <person name="Subramanian S."/>
        </authorList>
    </citation>
    <scope>NUCLEOTIDE SEQUENCE [LARGE SCALE GENOMIC DNA]</scope>
    <source>
        <strain evidence="2 4">DSM 2261</strain>
    </source>
</reference>
<reference evidence="3 5" key="2">
    <citation type="submission" date="2018-08" db="EMBL/GenBank/DDBJ databases">
        <title>Genomic Encyclopedia of Archaeal and Bacterial Type Strains, Phase II (KMG-II): from individual species to whole genera.</title>
        <authorList>
            <person name="Goeker M."/>
        </authorList>
    </citation>
    <scope>NUCLEOTIDE SEQUENCE [LARGE SCALE GENOMIC DNA]</scope>
    <source>
        <strain evidence="3 5">DSM 2261</strain>
    </source>
</reference>
<keyword evidence="1" id="KW-0732">Signal</keyword>
<dbReference type="Proteomes" id="UP000035579">
    <property type="component" value="Chromosome"/>
</dbReference>
<dbReference type="KEGG" id="age:AA314_05163"/>
<evidence type="ECO:0000313" key="2">
    <source>
        <dbReference type="EMBL" id="AKJ03537.1"/>
    </source>
</evidence>
<keyword evidence="5" id="KW-1185">Reference proteome</keyword>
<gene>
    <name evidence="2" type="ORF">AA314_05163</name>
    <name evidence="3" type="ORF">ATI61_119210</name>
</gene>
<dbReference type="Proteomes" id="UP000256345">
    <property type="component" value="Unassembled WGS sequence"/>
</dbReference>
<organism evidence="2 4">
    <name type="scientific">Archangium gephyra</name>
    <dbReference type="NCBI Taxonomy" id="48"/>
    <lineage>
        <taxon>Bacteria</taxon>
        <taxon>Pseudomonadati</taxon>
        <taxon>Myxococcota</taxon>
        <taxon>Myxococcia</taxon>
        <taxon>Myxococcales</taxon>
        <taxon>Cystobacterineae</taxon>
        <taxon>Archangiaceae</taxon>
        <taxon>Archangium</taxon>
    </lineage>
</organism>
<feature type="chain" id="PRO_5042160108" evidence="1">
    <location>
        <begin position="22"/>
        <end position="186"/>
    </location>
</feature>
<evidence type="ECO:0000313" key="5">
    <source>
        <dbReference type="Proteomes" id="UP000256345"/>
    </source>
</evidence>
<dbReference type="RefSeq" id="WP_047857566.1">
    <property type="nucleotide sequence ID" value="NZ_CP011509.1"/>
</dbReference>
<protein>
    <submittedName>
        <fullName evidence="2">Uncharacterized protein</fullName>
    </submittedName>
</protein>
<evidence type="ECO:0000313" key="3">
    <source>
        <dbReference type="EMBL" id="REG22678.1"/>
    </source>
</evidence>
<evidence type="ECO:0000256" key="1">
    <source>
        <dbReference type="SAM" id="SignalP"/>
    </source>
</evidence>
<proteinExistence type="predicted"/>
<dbReference type="EMBL" id="QUMU01000019">
    <property type="protein sequence ID" value="REG22678.1"/>
    <property type="molecule type" value="Genomic_DNA"/>
</dbReference>
<dbReference type="AlphaFoldDB" id="A0AAC8TF09"/>
<sequence>MRILVIATCLMGLFGALPAHASELEDVFGREVPLGQGRPAVVLYANRDTRDVLREHAMRFAYELRRQHPIVVVRVDLRGIPGFFKGAASREIRKIHNDSLTRVRELFLSQGQQPPADLEQSLYMVADTTGAPHSALGLEKGFRQVLVQALGPRGRELARGPFPQSAGAINRALTAPSPSLVSAISR</sequence>
<evidence type="ECO:0000313" key="4">
    <source>
        <dbReference type="Proteomes" id="UP000035579"/>
    </source>
</evidence>